<proteinExistence type="predicted"/>
<keyword evidence="2" id="KW-1185">Reference proteome</keyword>
<name>A0A3M7M2K5_9PLEO</name>
<evidence type="ECO:0000313" key="1">
    <source>
        <dbReference type="EMBL" id="RMZ68688.1"/>
    </source>
</evidence>
<sequence>MPRVIANPIIAKRFTAWNILQPPAPIWSSRHSCAAQRSMKPGNNSATLDCAIALKQKSSSPKRKEKARAMNVVMNAAPKSQAARFSLDNLREMRKEDRRIVPECSKSTGVLGFIVKKKGPEET</sequence>
<organism evidence="1 2">
    <name type="scientific">Pyrenophora seminiperda CCB06</name>
    <dbReference type="NCBI Taxonomy" id="1302712"/>
    <lineage>
        <taxon>Eukaryota</taxon>
        <taxon>Fungi</taxon>
        <taxon>Dikarya</taxon>
        <taxon>Ascomycota</taxon>
        <taxon>Pezizomycotina</taxon>
        <taxon>Dothideomycetes</taxon>
        <taxon>Pleosporomycetidae</taxon>
        <taxon>Pleosporales</taxon>
        <taxon>Pleosporineae</taxon>
        <taxon>Pleosporaceae</taxon>
        <taxon>Pyrenophora</taxon>
    </lineage>
</organism>
<dbReference type="AlphaFoldDB" id="A0A3M7M2K5"/>
<dbReference type="Proteomes" id="UP000265663">
    <property type="component" value="Unassembled WGS sequence"/>
</dbReference>
<reference evidence="1 2" key="1">
    <citation type="journal article" date="2014" name="PLoS ONE">
        <title>De novo Genome Assembly of the Fungal Plant Pathogen Pyrenophora semeniperda.</title>
        <authorList>
            <person name="Soliai M.M."/>
            <person name="Meyer S.E."/>
            <person name="Udall J.A."/>
            <person name="Elzinga D.E."/>
            <person name="Hermansen R.A."/>
            <person name="Bodily P.M."/>
            <person name="Hart A.A."/>
            <person name="Coleman C.E."/>
        </authorList>
    </citation>
    <scope>NUCLEOTIDE SEQUENCE [LARGE SCALE GENOMIC DNA]</scope>
    <source>
        <strain evidence="1 2">CCB06</strain>
        <tissue evidence="1">Mycelium</tissue>
    </source>
</reference>
<dbReference type="EMBL" id="KE747817">
    <property type="protein sequence ID" value="RMZ68688.1"/>
    <property type="molecule type" value="Genomic_DNA"/>
</dbReference>
<evidence type="ECO:0000313" key="2">
    <source>
        <dbReference type="Proteomes" id="UP000265663"/>
    </source>
</evidence>
<gene>
    <name evidence="1" type="ORF">GMOD_00002483</name>
</gene>
<protein>
    <submittedName>
        <fullName evidence="1">Uncharacterized protein</fullName>
    </submittedName>
</protein>
<accession>A0A3M7M2K5</accession>